<dbReference type="AlphaFoldDB" id="A0A4Y9Y5V9"/>
<feature type="compositionally biased region" description="Basic and acidic residues" evidence="1">
    <location>
        <begin position="26"/>
        <end position="40"/>
    </location>
</feature>
<reference evidence="2 3" key="1">
    <citation type="submission" date="2019-02" db="EMBL/GenBank/DDBJ databases">
        <title>Genome sequencing of the rare red list fungi Dentipellis fragilis.</title>
        <authorList>
            <person name="Buettner E."/>
            <person name="Kellner H."/>
        </authorList>
    </citation>
    <scope>NUCLEOTIDE SEQUENCE [LARGE SCALE GENOMIC DNA]</scope>
    <source>
        <strain evidence="2 3">DSM 105465</strain>
    </source>
</reference>
<sequence length="119" mass="13153">MPAVPFRRLAGPPPANSTQDGNQTGRWEDPTGDERRERRRGDRRGRVPRRVGHRERANVIRIAWFAGRPVPGAHHLAPGPSDGTPPPVGGCKRQYESARVRSTISTRKHPPAPAHLSSH</sequence>
<comment type="caution">
    <text evidence="2">The sequence shown here is derived from an EMBL/GenBank/DDBJ whole genome shotgun (WGS) entry which is preliminary data.</text>
</comment>
<organism evidence="2 3">
    <name type="scientific">Dentipellis fragilis</name>
    <dbReference type="NCBI Taxonomy" id="205917"/>
    <lineage>
        <taxon>Eukaryota</taxon>
        <taxon>Fungi</taxon>
        <taxon>Dikarya</taxon>
        <taxon>Basidiomycota</taxon>
        <taxon>Agaricomycotina</taxon>
        <taxon>Agaricomycetes</taxon>
        <taxon>Russulales</taxon>
        <taxon>Hericiaceae</taxon>
        <taxon>Dentipellis</taxon>
    </lineage>
</organism>
<evidence type="ECO:0000313" key="2">
    <source>
        <dbReference type="EMBL" id="TFY56997.1"/>
    </source>
</evidence>
<proteinExistence type="predicted"/>
<evidence type="ECO:0000313" key="3">
    <source>
        <dbReference type="Proteomes" id="UP000298327"/>
    </source>
</evidence>
<feature type="compositionally biased region" description="Basic residues" evidence="1">
    <location>
        <begin position="41"/>
        <end position="52"/>
    </location>
</feature>
<evidence type="ECO:0000256" key="1">
    <source>
        <dbReference type="SAM" id="MobiDB-lite"/>
    </source>
</evidence>
<feature type="region of interest" description="Disordered" evidence="1">
    <location>
        <begin position="1"/>
        <end position="52"/>
    </location>
</feature>
<gene>
    <name evidence="2" type="ORF">EVG20_g8712</name>
</gene>
<keyword evidence="3" id="KW-1185">Reference proteome</keyword>
<protein>
    <submittedName>
        <fullName evidence="2">Uncharacterized protein</fullName>
    </submittedName>
</protein>
<dbReference type="Proteomes" id="UP000298327">
    <property type="component" value="Unassembled WGS sequence"/>
</dbReference>
<feature type="region of interest" description="Disordered" evidence="1">
    <location>
        <begin position="70"/>
        <end position="119"/>
    </location>
</feature>
<name>A0A4Y9Y5V9_9AGAM</name>
<dbReference type="EMBL" id="SEOQ01000783">
    <property type="protein sequence ID" value="TFY56997.1"/>
    <property type="molecule type" value="Genomic_DNA"/>
</dbReference>
<accession>A0A4Y9Y5V9</accession>
<feature type="compositionally biased region" description="Polar residues" evidence="1">
    <location>
        <begin position="16"/>
        <end position="25"/>
    </location>
</feature>